<organism evidence="1 2">
    <name type="scientific">Halobacillus naozhouensis</name>
    <dbReference type="NCBI Taxonomy" id="554880"/>
    <lineage>
        <taxon>Bacteria</taxon>
        <taxon>Bacillati</taxon>
        <taxon>Bacillota</taxon>
        <taxon>Bacilli</taxon>
        <taxon>Bacillales</taxon>
        <taxon>Bacillaceae</taxon>
        <taxon>Halobacillus</taxon>
    </lineage>
</organism>
<keyword evidence="2" id="KW-1185">Reference proteome</keyword>
<reference evidence="1 2" key="1">
    <citation type="submission" date="2023-04" db="EMBL/GenBank/DDBJ databases">
        <title>Genome sequence of Halobacillus naozhouensis KACC 21980.</title>
        <authorList>
            <person name="Kim S."/>
            <person name="Heo J."/>
            <person name="Kwon S.-W."/>
        </authorList>
    </citation>
    <scope>NUCLEOTIDE SEQUENCE [LARGE SCALE GENOMIC DNA]</scope>
    <source>
        <strain evidence="1 2">KCTC 13234</strain>
    </source>
</reference>
<evidence type="ECO:0008006" key="3">
    <source>
        <dbReference type="Google" id="ProtNLM"/>
    </source>
</evidence>
<gene>
    <name evidence="1" type="ORF">P9989_17665</name>
</gene>
<sequence length="225" mass="25650">MKKVHFVALSLLISCVILGSLMVFNNSSSSEGKINVGGKHFEEDYIDDLRQRTVELIPFIEDGLKEKDINVRLSAIEFDVENFPKLLIYINPVASSQEGREVVERKVNDIVQLAKEKSLLQENEDYEIIVREQKKNTTNSLSIEEYSNINLLIQEDLKEVFKDYKTSGYITIDNKLIRIQTSMQSSNKSINDLGNEIQKLVGDVLESKNETSPVEIYSEDGEKIN</sequence>
<accession>A0ABY8IVY9</accession>
<dbReference type="PROSITE" id="PS51257">
    <property type="entry name" value="PROKAR_LIPOPROTEIN"/>
    <property type="match status" value="1"/>
</dbReference>
<dbReference type="Proteomes" id="UP001221597">
    <property type="component" value="Chromosome"/>
</dbReference>
<evidence type="ECO:0000313" key="2">
    <source>
        <dbReference type="Proteomes" id="UP001221597"/>
    </source>
</evidence>
<evidence type="ECO:0000313" key="1">
    <source>
        <dbReference type="EMBL" id="WFT74170.1"/>
    </source>
</evidence>
<protein>
    <recommendedName>
        <fullName evidence="3">Stage III sporulation protein AH</fullName>
    </recommendedName>
</protein>
<name>A0ABY8IVY9_9BACI</name>
<dbReference type="RefSeq" id="WP_283076172.1">
    <property type="nucleotide sequence ID" value="NZ_CP121671.1"/>
</dbReference>
<proteinExistence type="predicted"/>
<dbReference type="EMBL" id="CP121671">
    <property type="protein sequence ID" value="WFT74170.1"/>
    <property type="molecule type" value="Genomic_DNA"/>
</dbReference>